<evidence type="ECO:0000259" key="1">
    <source>
        <dbReference type="Pfam" id="PF03496"/>
    </source>
</evidence>
<dbReference type="PROSITE" id="PS51996">
    <property type="entry name" value="TR_MART"/>
    <property type="match status" value="1"/>
</dbReference>
<accession>A0A6M3HVZ2</accession>
<dbReference type="Pfam" id="PF03496">
    <property type="entry name" value="ADPrib_exo_Tox"/>
    <property type="match status" value="1"/>
</dbReference>
<dbReference type="SUPFAM" id="SSF56399">
    <property type="entry name" value="ADP-ribosylation"/>
    <property type="match status" value="1"/>
</dbReference>
<protein>
    <recommendedName>
        <fullName evidence="1">ADP ribosyltransferase domain-containing protein</fullName>
    </recommendedName>
</protein>
<evidence type="ECO:0000313" key="2">
    <source>
        <dbReference type="EMBL" id="QIV94412.1"/>
    </source>
</evidence>
<gene>
    <name evidence="2" type="ORF">E3E15_03165</name>
</gene>
<dbReference type="GO" id="GO:0005576">
    <property type="term" value="C:extracellular region"/>
    <property type="evidence" value="ECO:0007669"/>
    <property type="project" value="InterPro"/>
</dbReference>
<dbReference type="Proteomes" id="UP000503320">
    <property type="component" value="Chromosome"/>
</dbReference>
<feature type="domain" description="ADP ribosyltransferase" evidence="1">
    <location>
        <begin position="9"/>
        <end position="144"/>
    </location>
</feature>
<dbReference type="InterPro" id="IPR003540">
    <property type="entry name" value="ADP-ribosyltransferase"/>
</dbReference>
<keyword evidence="3" id="KW-1185">Reference proteome</keyword>
<dbReference type="Gene3D" id="3.90.176.10">
    <property type="entry name" value="Toxin ADP-ribosyltransferase, Chain A, domain 1"/>
    <property type="match status" value="1"/>
</dbReference>
<dbReference type="EMBL" id="CP038017">
    <property type="protein sequence ID" value="QIV94412.1"/>
    <property type="molecule type" value="Genomic_DNA"/>
</dbReference>
<organism evidence="2 3">
    <name type="scientific">Allofrancisella frigidaquae</name>
    <dbReference type="NCBI Taxonomy" id="1085644"/>
    <lineage>
        <taxon>Bacteria</taxon>
        <taxon>Pseudomonadati</taxon>
        <taxon>Pseudomonadota</taxon>
        <taxon>Gammaproteobacteria</taxon>
        <taxon>Thiotrichales</taxon>
        <taxon>Francisellaceae</taxon>
        <taxon>Allofrancisella</taxon>
    </lineage>
</organism>
<sequence>MEQIFFFEDDELESIKLYSGILYQEINNYIRGIKEFLDFHINDEKKLKLYNSIRALTLKELPKPIRVYRGVDFNYPTNLKKINLKGFSSTSLEKDIALRFVKGLNPTLLIINRVVQGIDMSLDYRLNNVEKEVILPDDTEILITFDKYETQYRVIEGTFIKKLNLFPTFNTNMYPKKPILKDVPVLKKRRSFFDSHCDSDDSYFDTTEPIEKKKSKLFSDFDDRLADLEDFIDKI</sequence>
<name>A0A6M3HVZ2_9GAMM</name>
<reference evidence="2 3" key="1">
    <citation type="submission" date="2019-03" db="EMBL/GenBank/DDBJ databases">
        <title>Complete Genome Sequence of Allofrancisella frigidaquae Strain SYSU 10HL1970 Isolated from Water-Cooling Systems in China.</title>
        <authorList>
            <person name="Ohrman C."/>
            <person name="Uneklint I."/>
            <person name="Sjodin A."/>
        </authorList>
    </citation>
    <scope>NUCLEOTIDE SEQUENCE [LARGE SCALE GENOMIC DNA]</scope>
    <source>
        <strain evidence="2 3">SYSU 10HL1970</strain>
    </source>
</reference>
<dbReference type="KEGG" id="afri:E3E15_03165"/>
<proteinExistence type="predicted"/>
<dbReference type="RefSeq" id="WP_172106565.1">
    <property type="nucleotide sequence ID" value="NZ_CP038017.1"/>
</dbReference>
<dbReference type="AlphaFoldDB" id="A0A6M3HVZ2"/>
<evidence type="ECO:0000313" key="3">
    <source>
        <dbReference type="Proteomes" id="UP000503320"/>
    </source>
</evidence>